<accession>A0A3B4WW38</accession>
<dbReference type="AlphaFoldDB" id="A0A3B4WW38"/>
<name>A0A3B4WW38_SERLL</name>
<keyword evidence="2" id="KW-1185">Reference proteome</keyword>
<dbReference type="Proteomes" id="UP000261360">
    <property type="component" value="Unplaced"/>
</dbReference>
<evidence type="ECO:0000313" key="1">
    <source>
        <dbReference type="Ensembl" id="ENSSLDP00000005088.1"/>
    </source>
</evidence>
<evidence type="ECO:0000313" key="2">
    <source>
        <dbReference type="Proteomes" id="UP000261360"/>
    </source>
</evidence>
<organism evidence="1 2">
    <name type="scientific">Seriola lalandi dorsalis</name>
    <dbReference type="NCBI Taxonomy" id="1841481"/>
    <lineage>
        <taxon>Eukaryota</taxon>
        <taxon>Metazoa</taxon>
        <taxon>Chordata</taxon>
        <taxon>Craniata</taxon>
        <taxon>Vertebrata</taxon>
        <taxon>Euteleostomi</taxon>
        <taxon>Actinopterygii</taxon>
        <taxon>Neopterygii</taxon>
        <taxon>Teleostei</taxon>
        <taxon>Neoteleostei</taxon>
        <taxon>Acanthomorphata</taxon>
        <taxon>Carangaria</taxon>
        <taxon>Carangiformes</taxon>
        <taxon>Carangidae</taxon>
        <taxon>Seriola</taxon>
    </lineage>
</organism>
<reference evidence="1" key="1">
    <citation type="submission" date="2025-08" db="UniProtKB">
        <authorList>
            <consortium name="Ensembl"/>
        </authorList>
    </citation>
    <scope>IDENTIFICATION</scope>
</reference>
<sequence length="113" mass="12476">MDLVPLGRCDLLEQTFLQCDSLLPPSPPSPLIFLVRMHTDPNTNSAFGASSPVAAAPPPRSLSPGRFINRPQLLRPHQMIGLWPSYSTLCNSWREGGEGRTVCVSCYNHIYLV</sequence>
<protein>
    <submittedName>
        <fullName evidence="1">Uncharacterized protein</fullName>
    </submittedName>
</protein>
<reference evidence="1" key="2">
    <citation type="submission" date="2025-09" db="UniProtKB">
        <authorList>
            <consortium name="Ensembl"/>
        </authorList>
    </citation>
    <scope>IDENTIFICATION</scope>
</reference>
<dbReference type="Ensembl" id="ENSSLDT00000005252.1">
    <property type="protein sequence ID" value="ENSSLDP00000005088.1"/>
    <property type="gene ID" value="ENSSLDG00000004048.1"/>
</dbReference>
<proteinExistence type="predicted"/>